<protein>
    <submittedName>
        <fullName evidence="1">Uncharacterized protein</fullName>
    </submittedName>
</protein>
<name>A0A1F4Z8Q6_9BACT</name>
<dbReference type="AlphaFoldDB" id="A0A1F4Z8Q6"/>
<dbReference type="Proteomes" id="UP000178993">
    <property type="component" value="Unassembled WGS sequence"/>
</dbReference>
<organism evidence="1 2">
    <name type="scientific">Candidatus Amesbacteria bacterium RIFCSPHIGHO2_12_FULL_48_14</name>
    <dbReference type="NCBI Taxonomy" id="1797257"/>
    <lineage>
        <taxon>Bacteria</taxon>
        <taxon>Candidatus Amesiibacteriota</taxon>
    </lineage>
</organism>
<accession>A0A1F4Z8Q6</accession>
<evidence type="ECO:0000313" key="1">
    <source>
        <dbReference type="EMBL" id="OGD02266.1"/>
    </source>
</evidence>
<dbReference type="EMBL" id="MEXL01000029">
    <property type="protein sequence ID" value="OGD02266.1"/>
    <property type="molecule type" value="Genomic_DNA"/>
</dbReference>
<comment type="caution">
    <text evidence="1">The sequence shown here is derived from an EMBL/GenBank/DDBJ whole genome shotgun (WGS) entry which is preliminary data.</text>
</comment>
<proteinExistence type="predicted"/>
<reference evidence="1 2" key="1">
    <citation type="journal article" date="2016" name="Nat. Commun.">
        <title>Thousands of microbial genomes shed light on interconnected biogeochemical processes in an aquifer system.</title>
        <authorList>
            <person name="Anantharaman K."/>
            <person name="Brown C.T."/>
            <person name="Hug L.A."/>
            <person name="Sharon I."/>
            <person name="Castelle C.J."/>
            <person name="Probst A.J."/>
            <person name="Thomas B.C."/>
            <person name="Singh A."/>
            <person name="Wilkins M.J."/>
            <person name="Karaoz U."/>
            <person name="Brodie E.L."/>
            <person name="Williams K.H."/>
            <person name="Hubbard S.S."/>
            <person name="Banfield J.F."/>
        </authorList>
    </citation>
    <scope>NUCLEOTIDE SEQUENCE [LARGE SCALE GENOMIC DNA]</scope>
</reference>
<evidence type="ECO:0000313" key="2">
    <source>
        <dbReference type="Proteomes" id="UP000178993"/>
    </source>
</evidence>
<gene>
    <name evidence="1" type="ORF">A3E17_00260</name>
</gene>
<sequence length="74" mass="8732">MNIEGGDFEVQAVKWGDGIGNWDWEAVVQQFIPFTFKLYLPPLRKARIIIERNNWGQIRKARVPYVKTHQVKFS</sequence>